<feature type="region of interest" description="Disordered" evidence="7">
    <location>
        <begin position="465"/>
        <end position="491"/>
    </location>
</feature>
<reference evidence="10" key="1">
    <citation type="submission" date="2022-11" db="UniProtKB">
        <authorList>
            <consortium name="EnsemblMetazoa"/>
        </authorList>
    </citation>
    <scope>IDENTIFICATION</scope>
</reference>
<evidence type="ECO:0000256" key="5">
    <source>
        <dbReference type="ARBA" id="ARBA00023242"/>
    </source>
</evidence>
<dbReference type="PROSITE" id="PS50006">
    <property type="entry name" value="FHA_DOMAIN"/>
    <property type="match status" value="1"/>
</dbReference>
<keyword evidence="11" id="KW-1185">Reference proteome</keyword>
<evidence type="ECO:0000256" key="1">
    <source>
        <dbReference type="ARBA" id="ARBA00004123"/>
    </source>
</evidence>
<evidence type="ECO:0000256" key="4">
    <source>
        <dbReference type="ARBA" id="ARBA00023163"/>
    </source>
</evidence>
<feature type="region of interest" description="Disordered" evidence="7">
    <location>
        <begin position="216"/>
        <end position="243"/>
    </location>
</feature>
<dbReference type="InterPro" id="IPR000253">
    <property type="entry name" value="FHA_dom"/>
</dbReference>
<feature type="region of interest" description="Disordered" evidence="7">
    <location>
        <begin position="583"/>
        <end position="610"/>
    </location>
</feature>
<dbReference type="PANTHER" id="PTHR45881">
    <property type="entry name" value="CHECKPOINT SUPPRESSOR 1-LIKE, ISOFORM A-RELATED"/>
    <property type="match status" value="1"/>
</dbReference>
<feature type="domain" description="FHA" evidence="8">
    <location>
        <begin position="56"/>
        <end position="108"/>
    </location>
</feature>
<evidence type="ECO:0000259" key="9">
    <source>
        <dbReference type="PROSITE" id="PS50039"/>
    </source>
</evidence>
<dbReference type="SUPFAM" id="SSF46785">
    <property type="entry name" value="Winged helix' DNA-binding domain"/>
    <property type="match status" value="1"/>
</dbReference>
<dbReference type="KEGG" id="epa:110251793"/>
<dbReference type="PROSITE" id="PS00658">
    <property type="entry name" value="FORK_HEAD_2"/>
    <property type="match status" value="1"/>
</dbReference>
<proteinExistence type="predicted"/>
<dbReference type="PROSITE" id="PS50039">
    <property type="entry name" value="FORK_HEAD_3"/>
    <property type="match status" value="1"/>
</dbReference>
<feature type="region of interest" description="Disordered" evidence="7">
    <location>
        <begin position="522"/>
        <end position="541"/>
    </location>
</feature>
<dbReference type="GO" id="GO:0000978">
    <property type="term" value="F:RNA polymerase II cis-regulatory region sequence-specific DNA binding"/>
    <property type="evidence" value="ECO:0007669"/>
    <property type="project" value="TreeGrafter"/>
</dbReference>
<feature type="region of interest" description="Disordered" evidence="7">
    <location>
        <begin position="358"/>
        <end position="395"/>
    </location>
</feature>
<evidence type="ECO:0000259" key="8">
    <source>
        <dbReference type="PROSITE" id="PS50006"/>
    </source>
</evidence>
<keyword evidence="2" id="KW-0805">Transcription regulation</keyword>
<dbReference type="Gene3D" id="2.60.200.20">
    <property type="match status" value="1"/>
</dbReference>
<dbReference type="PANTHER" id="PTHR45881:SF7">
    <property type="entry name" value="CHECKPOINT SUPPRESSOR 1-LIKE, ISOFORM A-RELATED"/>
    <property type="match status" value="1"/>
</dbReference>
<dbReference type="Proteomes" id="UP000887567">
    <property type="component" value="Unplaced"/>
</dbReference>
<evidence type="ECO:0000256" key="6">
    <source>
        <dbReference type="PROSITE-ProRule" id="PRU00089"/>
    </source>
</evidence>
<dbReference type="PROSITE" id="PS00657">
    <property type="entry name" value="FORK_HEAD_1"/>
    <property type="match status" value="1"/>
</dbReference>
<dbReference type="CDD" id="cd22688">
    <property type="entry name" value="FHA_FOXK"/>
    <property type="match status" value="1"/>
</dbReference>
<feature type="compositionally biased region" description="Polar residues" evidence="7">
    <location>
        <begin position="178"/>
        <end position="194"/>
    </location>
</feature>
<feature type="DNA-binding region" description="Fork-head" evidence="6">
    <location>
        <begin position="243"/>
        <end position="338"/>
    </location>
</feature>
<protein>
    <submittedName>
        <fullName evidence="10">Uncharacterized protein</fullName>
    </submittedName>
</protein>
<accession>A0A913Y4Y1</accession>
<feature type="compositionally biased region" description="Polar residues" evidence="7">
    <location>
        <begin position="522"/>
        <end position="533"/>
    </location>
</feature>
<dbReference type="FunFam" id="2.60.200.20:FF:000031">
    <property type="entry name" value="Forkhead box protein K1"/>
    <property type="match status" value="1"/>
</dbReference>
<dbReference type="RefSeq" id="XP_020914191.1">
    <property type="nucleotide sequence ID" value="XM_021058532.2"/>
</dbReference>
<dbReference type="Pfam" id="PF00250">
    <property type="entry name" value="Forkhead"/>
    <property type="match status" value="1"/>
</dbReference>
<dbReference type="EnsemblMetazoa" id="XM_021058532.2">
    <property type="protein sequence ID" value="XP_020914191.1"/>
    <property type="gene ID" value="LOC110251793"/>
</dbReference>
<dbReference type="InterPro" id="IPR030456">
    <property type="entry name" value="TF_fork_head_CS_2"/>
</dbReference>
<feature type="region of interest" description="Disordered" evidence="7">
    <location>
        <begin position="176"/>
        <end position="197"/>
    </location>
</feature>
<dbReference type="InterPro" id="IPR018122">
    <property type="entry name" value="TF_fork_head_CS_1"/>
</dbReference>
<comment type="subcellular location">
    <subcellularLocation>
        <location evidence="1 6">Nucleus</location>
    </subcellularLocation>
</comment>
<dbReference type="GO" id="GO:0000981">
    <property type="term" value="F:DNA-binding transcription factor activity, RNA polymerase II-specific"/>
    <property type="evidence" value="ECO:0007669"/>
    <property type="project" value="TreeGrafter"/>
</dbReference>
<dbReference type="OrthoDB" id="691130at2759"/>
<evidence type="ECO:0000313" key="11">
    <source>
        <dbReference type="Proteomes" id="UP000887567"/>
    </source>
</evidence>
<evidence type="ECO:0000256" key="3">
    <source>
        <dbReference type="ARBA" id="ARBA00023125"/>
    </source>
</evidence>
<dbReference type="InterPro" id="IPR008984">
    <property type="entry name" value="SMAD_FHA_dom_sf"/>
</dbReference>
<dbReference type="Gene3D" id="1.10.10.10">
    <property type="entry name" value="Winged helix-like DNA-binding domain superfamily/Winged helix DNA-binding domain"/>
    <property type="match status" value="1"/>
</dbReference>
<feature type="compositionally biased region" description="Basic and acidic residues" evidence="7">
    <location>
        <begin position="591"/>
        <end position="610"/>
    </location>
</feature>
<dbReference type="FunFam" id="1.10.10.10:FF:000030">
    <property type="entry name" value="Forkhead box protein K2"/>
    <property type="match status" value="1"/>
</dbReference>
<sequence>MSSPSRDQESDALALLALKASKPSPVKPAWFGVNNVTPIAKLEGREFEYLVRQSRIIIGRNSSLGSVDVNMGHSSFVSRRHLEIRYDSGQFYLSCNGKNGIFVDGVFTRRGAPPLKLSPTCVLRFPSTNVKIRFTSLLSSNDSTPRRVPSPPKTKMLAPLKINIPEHDGVFSSPVPSPTGTISVPNSCPASPSNTREDHKFVNSLQAVAEYAVNSANSVNDESHSESKTSNSADTGGNKDDGKPPYSYAQLIVQAILSASDKQLTLSGIYAHITKNYPYYRTADKGWQNSIRHNLSLNRYFVKVPRAQDEPGKGSFWRIDPSCEQKLAEQAFRKRRQRGVPCFRPPFGVAACRSAPVSPTHGLPNRLPPPSTPPTSQAHETSPTKTVAPPHSASENTTLNAASAQLNTSVSSPIAKHTVASAMHHFQPIPAKFAFHHLPATKLIPASAFPVSVIKTAADAIKQEVGEPEKNGLSQSSGEESPLDCPKIPSNDSKQIFSPVVQKFPSGTSLVVSSGGVLTPALTPTNVSPTGQDPPQKPKPPAPLVMTNITTLTPESSPLGILSPSATTAAVSMVMNSAKRMLNPTPIENEPNVKKFKSESEIISKENTAE</sequence>
<dbReference type="GO" id="GO:0005634">
    <property type="term" value="C:nucleus"/>
    <property type="evidence" value="ECO:0007669"/>
    <property type="project" value="UniProtKB-SubCell"/>
</dbReference>
<dbReference type="InterPro" id="IPR001766">
    <property type="entry name" value="Fork_head_dom"/>
</dbReference>
<dbReference type="GO" id="GO:0045893">
    <property type="term" value="P:positive regulation of DNA-templated transcription"/>
    <property type="evidence" value="ECO:0007669"/>
    <property type="project" value="UniProtKB-ARBA"/>
</dbReference>
<organism evidence="10 11">
    <name type="scientific">Exaiptasia diaphana</name>
    <name type="common">Tropical sea anemone</name>
    <name type="synonym">Aiptasia pulchella</name>
    <dbReference type="NCBI Taxonomy" id="2652724"/>
    <lineage>
        <taxon>Eukaryota</taxon>
        <taxon>Metazoa</taxon>
        <taxon>Cnidaria</taxon>
        <taxon>Anthozoa</taxon>
        <taxon>Hexacorallia</taxon>
        <taxon>Actiniaria</taxon>
        <taxon>Aiptasiidae</taxon>
        <taxon>Exaiptasia</taxon>
    </lineage>
</organism>
<dbReference type="InterPro" id="IPR036390">
    <property type="entry name" value="WH_DNA-bd_sf"/>
</dbReference>
<name>A0A913Y4Y1_EXADI</name>
<dbReference type="SUPFAM" id="SSF49879">
    <property type="entry name" value="SMAD/FHA domain"/>
    <property type="match status" value="1"/>
</dbReference>
<dbReference type="SMART" id="SM00240">
    <property type="entry name" value="FHA"/>
    <property type="match status" value="1"/>
</dbReference>
<keyword evidence="3 6" id="KW-0238">DNA-binding</keyword>
<dbReference type="AlphaFoldDB" id="A0A913Y4Y1"/>
<evidence type="ECO:0000256" key="7">
    <source>
        <dbReference type="SAM" id="MobiDB-lite"/>
    </source>
</evidence>
<dbReference type="OMA" id="NTREDHK"/>
<dbReference type="InterPro" id="IPR036388">
    <property type="entry name" value="WH-like_DNA-bd_sf"/>
</dbReference>
<evidence type="ECO:0000256" key="2">
    <source>
        <dbReference type="ARBA" id="ARBA00023015"/>
    </source>
</evidence>
<dbReference type="GeneID" id="110251793"/>
<dbReference type="Pfam" id="PF00498">
    <property type="entry name" value="FHA"/>
    <property type="match status" value="1"/>
</dbReference>
<keyword evidence="4" id="KW-0804">Transcription</keyword>
<feature type="domain" description="Fork-head" evidence="9">
    <location>
        <begin position="243"/>
        <end position="338"/>
    </location>
</feature>
<keyword evidence="5 6" id="KW-0539">Nucleus</keyword>
<dbReference type="SMART" id="SM00339">
    <property type="entry name" value="FH"/>
    <property type="match status" value="1"/>
</dbReference>
<dbReference type="PRINTS" id="PR00053">
    <property type="entry name" value="FORKHEAD"/>
</dbReference>
<evidence type="ECO:0000313" key="10">
    <source>
        <dbReference type="EnsemblMetazoa" id="XP_020914191.1"/>
    </source>
</evidence>